<reference evidence="1 2" key="1">
    <citation type="submission" date="2022-07" db="EMBL/GenBank/DDBJ databases">
        <title>Methylomonas rivi sp. nov., Methylomonas rosea sp. nov., Methylomonas aureus sp. nov. and Methylomonas subterranea sp. nov., four novel methanotrophs isolated from a freshwater creek and the deep terrestrial subsurface.</title>
        <authorList>
            <person name="Abin C."/>
            <person name="Sankaranarayanan K."/>
            <person name="Garner C."/>
            <person name="Sindelar R."/>
            <person name="Kotary K."/>
            <person name="Garner R."/>
            <person name="Barclay S."/>
            <person name="Lawson P."/>
            <person name="Krumholz L."/>
        </authorList>
    </citation>
    <scope>NUCLEOTIDE SEQUENCE [LARGE SCALE GENOMIC DNA]</scope>
    <source>
        <strain evidence="1 2">SURF-2</strain>
    </source>
</reference>
<accession>A0ABT1TJH5</accession>
<organism evidence="1 2">
    <name type="scientific">Methylomonas subterranea</name>
    <dbReference type="NCBI Taxonomy" id="2952225"/>
    <lineage>
        <taxon>Bacteria</taxon>
        <taxon>Pseudomonadati</taxon>
        <taxon>Pseudomonadota</taxon>
        <taxon>Gammaproteobacteria</taxon>
        <taxon>Methylococcales</taxon>
        <taxon>Methylococcaceae</taxon>
        <taxon>Methylomonas</taxon>
    </lineage>
</organism>
<sequence length="229" mass="25390">MNVQQQEPLSEQQVASYLQQHPDFFKNHLGLLEQMLIPHPSGNAISLIAKQLELFRTKHQEQENQLTALIDIARENDAAFKRMHELTLAMLEASTLQDAIANLNEVLAESFLTDFVAVKIIKHNLDSPLNNLFVSPGDAGLVHFAGELSNHQPKCGRPTLAQAQFLFGDAAAEARSCAIIPMLFTRLDGLLAIGSRDEGRFHYSMGSVFLTQMGEIVGTRLISLLQNTE</sequence>
<evidence type="ECO:0000313" key="1">
    <source>
        <dbReference type="EMBL" id="MCQ8105625.1"/>
    </source>
</evidence>
<dbReference type="Pfam" id="PF04340">
    <property type="entry name" value="DUF484"/>
    <property type="match status" value="1"/>
</dbReference>
<dbReference type="EMBL" id="JANIBJ010000033">
    <property type="protein sequence ID" value="MCQ8105625.1"/>
    <property type="molecule type" value="Genomic_DNA"/>
</dbReference>
<dbReference type="InterPro" id="IPR029016">
    <property type="entry name" value="GAF-like_dom_sf"/>
</dbReference>
<protein>
    <submittedName>
        <fullName evidence="1">DUF484 family protein</fullName>
    </submittedName>
</protein>
<evidence type="ECO:0000313" key="2">
    <source>
        <dbReference type="Proteomes" id="UP001524499"/>
    </source>
</evidence>
<keyword evidence="2" id="KW-1185">Reference proteome</keyword>
<dbReference type="PANTHER" id="PTHR38765">
    <property type="entry name" value="DUF484 DOMAIN-CONTAINING PROTEIN"/>
    <property type="match status" value="1"/>
</dbReference>
<dbReference type="Gene3D" id="3.30.450.40">
    <property type="match status" value="1"/>
</dbReference>
<comment type="caution">
    <text evidence="1">The sequence shown here is derived from an EMBL/GenBank/DDBJ whole genome shotgun (WGS) entry which is preliminary data.</text>
</comment>
<dbReference type="Proteomes" id="UP001524499">
    <property type="component" value="Unassembled WGS sequence"/>
</dbReference>
<proteinExistence type="predicted"/>
<gene>
    <name evidence="1" type="ORF">NP590_16050</name>
</gene>
<name>A0ABT1TJH5_9GAMM</name>
<dbReference type="RefSeq" id="WP_256603633.1">
    <property type="nucleotide sequence ID" value="NZ_JANIBJ010000033.1"/>
</dbReference>
<dbReference type="PANTHER" id="PTHR38765:SF1">
    <property type="entry name" value="DUF484 DOMAIN-CONTAINING PROTEIN"/>
    <property type="match status" value="1"/>
</dbReference>
<dbReference type="InterPro" id="IPR007435">
    <property type="entry name" value="DUF484"/>
</dbReference>